<reference evidence="2" key="1">
    <citation type="journal article" date="2023" name="Front. Plant Sci.">
        <title>Chromosomal-level genome assembly of Melastoma candidum provides insights into trichome evolution.</title>
        <authorList>
            <person name="Zhong Y."/>
            <person name="Wu W."/>
            <person name="Sun C."/>
            <person name="Zou P."/>
            <person name="Liu Y."/>
            <person name="Dai S."/>
            <person name="Zhou R."/>
        </authorList>
    </citation>
    <scope>NUCLEOTIDE SEQUENCE [LARGE SCALE GENOMIC DNA]</scope>
</reference>
<protein>
    <submittedName>
        <fullName evidence="1">Uncharacterized protein</fullName>
    </submittedName>
</protein>
<gene>
    <name evidence="1" type="ORF">MLD38_001373</name>
</gene>
<comment type="caution">
    <text evidence="1">The sequence shown here is derived from an EMBL/GenBank/DDBJ whole genome shotgun (WGS) entry which is preliminary data.</text>
</comment>
<evidence type="ECO:0000313" key="1">
    <source>
        <dbReference type="EMBL" id="KAI4389111.1"/>
    </source>
</evidence>
<keyword evidence="2" id="KW-1185">Reference proteome</keyword>
<dbReference type="EMBL" id="CM042880">
    <property type="protein sequence ID" value="KAI4389111.1"/>
    <property type="molecule type" value="Genomic_DNA"/>
</dbReference>
<organism evidence="1 2">
    <name type="scientific">Melastoma candidum</name>
    <dbReference type="NCBI Taxonomy" id="119954"/>
    <lineage>
        <taxon>Eukaryota</taxon>
        <taxon>Viridiplantae</taxon>
        <taxon>Streptophyta</taxon>
        <taxon>Embryophyta</taxon>
        <taxon>Tracheophyta</taxon>
        <taxon>Spermatophyta</taxon>
        <taxon>Magnoliopsida</taxon>
        <taxon>eudicotyledons</taxon>
        <taxon>Gunneridae</taxon>
        <taxon>Pentapetalae</taxon>
        <taxon>rosids</taxon>
        <taxon>malvids</taxon>
        <taxon>Myrtales</taxon>
        <taxon>Melastomataceae</taxon>
        <taxon>Melastomatoideae</taxon>
        <taxon>Melastomateae</taxon>
        <taxon>Melastoma</taxon>
    </lineage>
</organism>
<dbReference type="Proteomes" id="UP001057402">
    <property type="component" value="Chromosome 1"/>
</dbReference>
<evidence type="ECO:0000313" key="2">
    <source>
        <dbReference type="Proteomes" id="UP001057402"/>
    </source>
</evidence>
<proteinExistence type="predicted"/>
<accession>A0ACB9SF05</accession>
<sequence>MKIEEEVKKDPPCKDDEREGTSPCNALEGRSQPRPADLCCFLSLGGLFKAFLNCMGMNSGPDMVMPLPRGDEEKSPAIQGSDDPPRSSGSDPPSTIISADDPPTAAANIPRRPAIGTGTGPQIN</sequence>
<name>A0ACB9SF05_9MYRT</name>